<dbReference type="InterPro" id="IPR013785">
    <property type="entry name" value="Aldolase_TIM"/>
</dbReference>
<dbReference type="GO" id="GO:0051536">
    <property type="term" value="F:iron-sulfur cluster binding"/>
    <property type="evidence" value="ECO:0007669"/>
    <property type="project" value="UniProtKB-KW"/>
</dbReference>
<dbReference type="RefSeq" id="WP_154470520.1">
    <property type="nucleotide sequence ID" value="NZ_VUMD01000001.1"/>
</dbReference>
<keyword evidence="1" id="KW-0949">S-adenosyl-L-methionine</keyword>
<dbReference type="EMBL" id="VUMD01000001">
    <property type="protein sequence ID" value="MSS35103.1"/>
    <property type="molecule type" value="Genomic_DNA"/>
</dbReference>
<evidence type="ECO:0000256" key="4">
    <source>
        <dbReference type="ARBA" id="ARBA00023014"/>
    </source>
</evidence>
<keyword evidence="6" id="KW-1185">Reference proteome</keyword>
<dbReference type="InterPro" id="IPR007197">
    <property type="entry name" value="rSAM"/>
</dbReference>
<evidence type="ECO:0008006" key="7">
    <source>
        <dbReference type="Google" id="ProtNLM"/>
    </source>
</evidence>
<proteinExistence type="predicted"/>
<dbReference type="SUPFAM" id="SSF102114">
    <property type="entry name" value="Radical SAM enzymes"/>
    <property type="match status" value="1"/>
</dbReference>
<evidence type="ECO:0000256" key="1">
    <source>
        <dbReference type="ARBA" id="ARBA00022691"/>
    </source>
</evidence>
<evidence type="ECO:0000313" key="5">
    <source>
        <dbReference type="EMBL" id="MSS35103.1"/>
    </source>
</evidence>
<evidence type="ECO:0000256" key="2">
    <source>
        <dbReference type="ARBA" id="ARBA00022723"/>
    </source>
</evidence>
<gene>
    <name evidence="5" type="ORF">FYJ39_00550</name>
</gene>
<protein>
    <recommendedName>
        <fullName evidence="7">Radical SAM protein</fullName>
    </recommendedName>
</protein>
<dbReference type="GO" id="GO:0003824">
    <property type="term" value="F:catalytic activity"/>
    <property type="evidence" value="ECO:0007669"/>
    <property type="project" value="InterPro"/>
</dbReference>
<dbReference type="AlphaFoldDB" id="A0A7X2NI00"/>
<dbReference type="InterPro" id="IPR058240">
    <property type="entry name" value="rSAM_sf"/>
</dbReference>
<accession>A0A7X2NI00</accession>
<keyword evidence="4" id="KW-0411">Iron-sulfur</keyword>
<sequence length="385" mass="44284">MKWTNRGHQFDEIGKRFHDVEEIIIYGAGEYGMKLGKLLKGIKAPFVYLDDFKKSKGTCEGVKVIYHKDLEEEMKKKKCIIILALGRENAGIVLKGLELQGLRYGENVFDIHSFMNYYIYIYATYGLNKCIIQDCSVMGVFKCSLKCKHCVGAFPYMNNKENTAIDNVKRDIDILFSKIDYIKEFGMVCGDILLYEDTEEFISYVMENYSDQIGNCTVLVNGMLIPRQSIIDTVKKYNLPVMISNYDTVKGWKERHDRLIEVLSSNDIKVVDIKMKEWVDLGWTERKYHDNAEKLFDACGGQCRAFQDGKLFYCAHALTANRALYGLDDSEEGLDLTTEEDNIKKIITEYHLGYNKNSNLKMCHYCNGVSNVNQNTIPVAVQLER</sequence>
<dbReference type="Gene3D" id="3.20.20.70">
    <property type="entry name" value="Aldolase class I"/>
    <property type="match status" value="1"/>
</dbReference>
<evidence type="ECO:0000256" key="3">
    <source>
        <dbReference type="ARBA" id="ARBA00023004"/>
    </source>
</evidence>
<reference evidence="5 6" key="1">
    <citation type="submission" date="2019-08" db="EMBL/GenBank/DDBJ databases">
        <title>In-depth cultivation of the pig gut microbiome towards novel bacterial diversity and tailored functional studies.</title>
        <authorList>
            <person name="Wylensek D."/>
            <person name="Hitch T.C.A."/>
            <person name="Clavel T."/>
        </authorList>
    </citation>
    <scope>NUCLEOTIDE SEQUENCE [LARGE SCALE GENOMIC DNA]</scope>
    <source>
        <strain evidence="5 6">WCA-389-WT-23D1</strain>
    </source>
</reference>
<organism evidence="5 6">
    <name type="scientific">Clostridium porci</name>
    <dbReference type="NCBI Taxonomy" id="2605778"/>
    <lineage>
        <taxon>Bacteria</taxon>
        <taxon>Bacillati</taxon>
        <taxon>Bacillota</taxon>
        <taxon>Clostridia</taxon>
        <taxon>Eubacteriales</taxon>
        <taxon>Clostridiaceae</taxon>
        <taxon>Clostridium</taxon>
    </lineage>
</organism>
<keyword evidence="3" id="KW-0408">Iron</keyword>
<dbReference type="Proteomes" id="UP000429958">
    <property type="component" value="Unassembled WGS sequence"/>
</dbReference>
<name>A0A7X2NI00_9CLOT</name>
<evidence type="ECO:0000313" key="6">
    <source>
        <dbReference type="Proteomes" id="UP000429958"/>
    </source>
</evidence>
<comment type="caution">
    <text evidence="5">The sequence shown here is derived from an EMBL/GenBank/DDBJ whole genome shotgun (WGS) entry which is preliminary data.</text>
</comment>
<keyword evidence="2" id="KW-0479">Metal-binding</keyword>
<dbReference type="GO" id="GO:0046872">
    <property type="term" value="F:metal ion binding"/>
    <property type="evidence" value="ECO:0007669"/>
    <property type="project" value="UniProtKB-KW"/>
</dbReference>
<dbReference type="SFLD" id="SFLDS00029">
    <property type="entry name" value="Radical_SAM"/>
    <property type="match status" value="1"/>
</dbReference>